<reference evidence="3" key="1">
    <citation type="submission" date="2005-09" db="EMBL/GenBank/DDBJ databases">
        <title>Annotation of the Aspergillus terreus NIH2624 genome.</title>
        <authorList>
            <person name="Birren B.W."/>
            <person name="Lander E.S."/>
            <person name="Galagan J.E."/>
            <person name="Nusbaum C."/>
            <person name="Devon K."/>
            <person name="Henn M."/>
            <person name="Ma L.-J."/>
            <person name="Jaffe D.B."/>
            <person name="Butler J."/>
            <person name="Alvarez P."/>
            <person name="Gnerre S."/>
            <person name="Grabherr M."/>
            <person name="Kleber M."/>
            <person name="Mauceli E.W."/>
            <person name="Brockman W."/>
            <person name="Rounsley S."/>
            <person name="Young S.K."/>
            <person name="LaButti K."/>
            <person name="Pushparaj V."/>
            <person name="DeCaprio D."/>
            <person name="Crawford M."/>
            <person name="Koehrsen M."/>
            <person name="Engels R."/>
            <person name="Montgomery P."/>
            <person name="Pearson M."/>
            <person name="Howarth C."/>
            <person name="Larson L."/>
            <person name="Luoma S."/>
            <person name="White J."/>
            <person name="Alvarado L."/>
            <person name="Kodira C.D."/>
            <person name="Zeng Q."/>
            <person name="Oleary S."/>
            <person name="Yandava C."/>
            <person name="Denning D.W."/>
            <person name="Nierman W.C."/>
            <person name="Milne T."/>
            <person name="Madden K."/>
        </authorList>
    </citation>
    <scope>NUCLEOTIDE SEQUENCE [LARGE SCALE GENOMIC DNA]</scope>
    <source>
        <strain evidence="3">NIH 2624 / FGSC A1156</strain>
    </source>
</reference>
<protein>
    <submittedName>
        <fullName evidence="2">Uncharacterized protein</fullName>
    </submittedName>
</protein>
<sequence length="120" mass="14353">MSTPTTRMERHTTDAHIHKEGRHVQEMPDGDLIGHGEAKERIYRRLLKKPDAALVKDGERSRLLKDEGMDYRLTGRYTCENKKLDSTRRVQTLWGWYLKWEGDRWTKYDFEVSVRPHGYY</sequence>
<dbReference type="OrthoDB" id="4233263at2759"/>
<proteinExistence type="predicted"/>
<evidence type="ECO:0000256" key="1">
    <source>
        <dbReference type="SAM" id="MobiDB-lite"/>
    </source>
</evidence>
<gene>
    <name evidence="2" type="ORF">ATEG_01038</name>
</gene>
<accession>Q0CZ46</accession>
<dbReference type="AlphaFoldDB" id="Q0CZ46"/>
<dbReference type="VEuPathDB" id="FungiDB:ATEG_01038"/>
<evidence type="ECO:0000313" key="3">
    <source>
        <dbReference type="Proteomes" id="UP000007963"/>
    </source>
</evidence>
<feature type="region of interest" description="Disordered" evidence="1">
    <location>
        <begin position="1"/>
        <end position="33"/>
    </location>
</feature>
<organism evidence="2 3">
    <name type="scientific">Aspergillus terreus (strain NIH 2624 / FGSC A1156)</name>
    <dbReference type="NCBI Taxonomy" id="341663"/>
    <lineage>
        <taxon>Eukaryota</taxon>
        <taxon>Fungi</taxon>
        <taxon>Dikarya</taxon>
        <taxon>Ascomycota</taxon>
        <taxon>Pezizomycotina</taxon>
        <taxon>Eurotiomycetes</taxon>
        <taxon>Eurotiomycetidae</taxon>
        <taxon>Eurotiales</taxon>
        <taxon>Aspergillaceae</taxon>
        <taxon>Aspergillus</taxon>
        <taxon>Aspergillus subgen. Circumdati</taxon>
    </lineage>
</organism>
<dbReference type="EMBL" id="CH476595">
    <property type="protein sequence ID" value="EAU37795.1"/>
    <property type="molecule type" value="Genomic_DNA"/>
</dbReference>
<dbReference type="GeneID" id="4315936"/>
<name>Q0CZ46_ASPTN</name>
<dbReference type="RefSeq" id="XP_001208403.1">
    <property type="nucleotide sequence ID" value="XM_001208403.1"/>
</dbReference>
<evidence type="ECO:0000313" key="2">
    <source>
        <dbReference type="EMBL" id="EAU37795.1"/>
    </source>
</evidence>
<dbReference type="OMA" id="SHHEYNH"/>
<feature type="compositionally biased region" description="Basic and acidic residues" evidence="1">
    <location>
        <begin position="7"/>
        <end position="33"/>
    </location>
</feature>
<dbReference type="Proteomes" id="UP000007963">
    <property type="component" value="Unassembled WGS sequence"/>
</dbReference>
<dbReference type="HOGENOM" id="CLU_2060961_0_0_1"/>